<accession>A0A410RY40</accession>
<protein>
    <submittedName>
        <fullName evidence="1">Uncharacterized protein</fullName>
    </submittedName>
</protein>
<sequence length="203" mass="22035">MRRARPSVFERIPTAARTWASRLVLLMACASVVATSRARSEDVASPVHTGTPFRLTTETGRVTRTLVVRASAAKKLSDPVEGEVRIQARAKWTPGNPTPATKPSLVISYLHGDAFYEDLRSVLEPDVAVTVESVKYLDERCSEGRGCEWTVQAVFDVGVPSDADSGTVADPGTIDVEWTAQAFMRVLDESNVPKGFTVSLSEP</sequence>
<reference evidence="1 2" key="1">
    <citation type="submission" date="2018-12" db="EMBL/GenBank/DDBJ databases">
        <title>Complete Genome Sequence of the Corallopyronin A producing Myxobacterium Corallococcus coralloides B035.</title>
        <authorList>
            <person name="Bouhired S.M."/>
            <person name="Rupp O."/>
            <person name="Blom J."/>
            <person name="Schaeberle T.F."/>
            <person name="Kehraus S."/>
            <person name="Schiefer A."/>
            <person name="Pfarr K."/>
            <person name="Goesmann A."/>
            <person name="Hoerauf A."/>
            <person name="Koenig G.M."/>
        </authorList>
    </citation>
    <scope>NUCLEOTIDE SEQUENCE [LARGE SCALE GENOMIC DNA]</scope>
    <source>
        <strain evidence="1 2">B035</strain>
    </source>
</reference>
<dbReference type="Proteomes" id="UP000288758">
    <property type="component" value="Chromosome"/>
</dbReference>
<gene>
    <name evidence="1" type="ORF">EJ065_5238</name>
</gene>
<proteinExistence type="predicted"/>
<evidence type="ECO:0000313" key="1">
    <source>
        <dbReference type="EMBL" id="QAT86773.1"/>
    </source>
</evidence>
<evidence type="ECO:0000313" key="2">
    <source>
        <dbReference type="Proteomes" id="UP000288758"/>
    </source>
</evidence>
<name>A0A410RY40_CORCK</name>
<dbReference type="EMBL" id="CP034669">
    <property type="protein sequence ID" value="QAT86773.1"/>
    <property type="molecule type" value="Genomic_DNA"/>
</dbReference>
<dbReference type="RefSeq" id="WP_128798269.1">
    <property type="nucleotide sequence ID" value="NZ_CP034669.1"/>
</dbReference>
<dbReference type="AlphaFoldDB" id="A0A410RY40"/>
<organism evidence="1 2">
    <name type="scientific">Corallococcus coralloides</name>
    <name type="common">Myxococcus coralloides</name>
    <dbReference type="NCBI Taxonomy" id="184914"/>
    <lineage>
        <taxon>Bacteria</taxon>
        <taxon>Pseudomonadati</taxon>
        <taxon>Myxococcota</taxon>
        <taxon>Myxococcia</taxon>
        <taxon>Myxococcales</taxon>
        <taxon>Cystobacterineae</taxon>
        <taxon>Myxococcaceae</taxon>
        <taxon>Corallococcus</taxon>
    </lineage>
</organism>